<name>A0A3M2LBC1_9ACTN</name>
<dbReference type="InterPro" id="IPR001509">
    <property type="entry name" value="Epimerase_deHydtase"/>
</dbReference>
<sequence length="363" mass="38066">MAMGSSVAGSASAERRPAMDTHPLALDSVGTVLVTGACGFIGSHVCLELVRRGMRVIGVDVRPMSWGIRPGHVLGLLVRQPGFEMVCTDLAGAQVTALLGDVDVVVHLAAATDVAASWGEGFTEHTASVLAAQRLLMACEDARVRRLVVASSAHVYGPVDRANPDAPVGEDAPVEPTSPYGIAKLAAERLALTYARRSTSMSTVALRYFPAFGGGVNPRMVVPRWLTASRDGTPVPLFGDGTALHTWTDISDLVEATLRAVAVSLEPGRAEVVNAAGHTVASLRRLAELIEEVTGRPVPLEVAGDRAGDAAATRADLTRANALLGFVPRVPLKEGLERLWGRLDTEPVARALPFTSSPVPGSN</sequence>
<organism evidence="3 4">
    <name type="scientific">Actinomadura harenae</name>
    <dbReference type="NCBI Taxonomy" id="2483351"/>
    <lineage>
        <taxon>Bacteria</taxon>
        <taxon>Bacillati</taxon>
        <taxon>Actinomycetota</taxon>
        <taxon>Actinomycetes</taxon>
        <taxon>Streptosporangiales</taxon>
        <taxon>Thermomonosporaceae</taxon>
        <taxon>Actinomadura</taxon>
    </lineage>
</organism>
<dbReference type="SUPFAM" id="SSF51735">
    <property type="entry name" value="NAD(P)-binding Rossmann-fold domains"/>
    <property type="match status" value="1"/>
</dbReference>
<comment type="similarity">
    <text evidence="1">Belongs to the NAD(P)-dependent epimerase/dehydratase family.</text>
</comment>
<evidence type="ECO:0000313" key="3">
    <source>
        <dbReference type="EMBL" id="RMI33873.1"/>
    </source>
</evidence>
<comment type="caution">
    <text evidence="3">The sequence shown here is derived from an EMBL/GenBank/DDBJ whole genome shotgun (WGS) entry which is preliminary data.</text>
</comment>
<dbReference type="Proteomes" id="UP000282674">
    <property type="component" value="Unassembled WGS sequence"/>
</dbReference>
<dbReference type="InterPro" id="IPR036291">
    <property type="entry name" value="NAD(P)-bd_dom_sf"/>
</dbReference>
<reference evidence="3 4" key="1">
    <citation type="submission" date="2018-10" db="EMBL/GenBank/DDBJ databases">
        <title>Isolation from soil.</title>
        <authorList>
            <person name="Hu J."/>
        </authorList>
    </citation>
    <scope>NUCLEOTIDE SEQUENCE [LARGE SCALE GENOMIC DNA]</scope>
    <source>
        <strain evidence="3 4">NEAU-Ht49</strain>
    </source>
</reference>
<dbReference type="PANTHER" id="PTHR43000">
    <property type="entry name" value="DTDP-D-GLUCOSE 4,6-DEHYDRATASE-RELATED"/>
    <property type="match status" value="1"/>
</dbReference>
<accession>A0A3M2LBC1</accession>
<evidence type="ECO:0000313" key="4">
    <source>
        <dbReference type="Proteomes" id="UP000282674"/>
    </source>
</evidence>
<dbReference type="AlphaFoldDB" id="A0A3M2LBC1"/>
<dbReference type="EMBL" id="RFFG01000174">
    <property type="protein sequence ID" value="RMI33873.1"/>
    <property type="molecule type" value="Genomic_DNA"/>
</dbReference>
<keyword evidence="4" id="KW-1185">Reference proteome</keyword>
<protein>
    <submittedName>
        <fullName evidence="3">NAD-dependent epimerase/dehydratase family protein</fullName>
    </submittedName>
</protein>
<dbReference type="Gene3D" id="3.40.50.720">
    <property type="entry name" value="NAD(P)-binding Rossmann-like Domain"/>
    <property type="match status" value="1"/>
</dbReference>
<feature type="domain" description="NAD-dependent epimerase/dehydratase" evidence="2">
    <location>
        <begin position="32"/>
        <end position="273"/>
    </location>
</feature>
<evidence type="ECO:0000256" key="1">
    <source>
        <dbReference type="ARBA" id="ARBA00007637"/>
    </source>
</evidence>
<gene>
    <name evidence="3" type="ORF">EBO15_41170</name>
</gene>
<evidence type="ECO:0000259" key="2">
    <source>
        <dbReference type="Pfam" id="PF01370"/>
    </source>
</evidence>
<proteinExistence type="inferred from homology"/>
<dbReference type="Pfam" id="PF01370">
    <property type="entry name" value="Epimerase"/>
    <property type="match status" value="1"/>
</dbReference>